<reference evidence="3" key="2">
    <citation type="submission" date="2018-02" db="UniProtKB">
        <authorList>
            <consortium name="EnsemblPlants"/>
        </authorList>
    </citation>
    <scope>IDENTIFICATION</scope>
    <source>
        <strain evidence="3">Williams 82</strain>
    </source>
</reference>
<dbReference type="Proteomes" id="UP000008827">
    <property type="component" value="Chromosome 15"/>
</dbReference>
<organism evidence="2">
    <name type="scientific">Glycine max</name>
    <name type="common">Soybean</name>
    <name type="synonym">Glycine hispida</name>
    <dbReference type="NCBI Taxonomy" id="3847"/>
    <lineage>
        <taxon>Eukaryota</taxon>
        <taxon>Viridiplantae</taxon>
        <taxon>Streptophyta</taxon>
        <taxon>Embryophyta</taxon>
        <taxon>Tracheophyta</taxon>
        <taxon>Spermatophyta</taxon>
        <taxon>Magnoliopsida</taxon>
        <taxon>eudicotyledons</taxon>
        <taxon>Gunneridae</taxon>
        <taxon>Pentapetalae</taxon>
        <taxon>rosids</taxon>
        <taxon>fabids</taxon>
        <taxon>Fabales</taxon>
        <taxon>Fabaceae</taxon>
        <taxon>Papilionoideae</taxon>
        <taxon>50 kb inversion clade</taxon>
        <taxon>NPAAA clade</taxon>
        <taxon>indigoferoid/millettioid clade</taxon>
        <taxon>Phaseoleae</taxon>
        <taxon>Glycine</taxon>
        <taxon>Glycine subgen. Soja</taxon>
    </lineage>
</organism>
<accession>K7MB54</accession>
<keyword evidence="4" id="KW-1185">Reference proteome</keyword>
<keyword evidence="1" id="KW-0732">Signal</keyword>
<reference evidence="2 3" key="1">
    <citation type="journal article" date="2010" name="Nature">
        <title>Genome sequence of the palaeopolyploid soybean.</title>
        <authorList>
            <person name="Schmutz J."/>
            <person name="Cannon S.B."/>
            <person name="Schlueter J."/>
            <person name="Ma J."/>
            <person name="Mitros T."/>
            <person name="Nelson W."/>
            <person name="Hyten D.L."/>
            <person name="Song Q."/>
            <person name="Thelen J.J."/>
            <person name="Cheng J."/>
            <person name="Xu D."/>
            <person name="Hellsten U."/>
            <person name="May G.D."/>
            <person name="Yu Y."/>
            <person name="Sakurai T."/>
            <person name="Umezawa T."/>
            <person name="Bhattacharyya M.K."/>
            <person name="Sandhu D."/>
            <person name="Valliyodan B."/>
            <person name="Lindquist E."/>
            <person name="Peto M."/>
            <person name="Grant D."/>
            <person name="Shu S."/>
            <person name="Goodstein D."/>
            <person name="Barry K."/>
            <person name="Futrell-Griggs M."/>
            <person name="Abernathy B."/>
            <person name="Du J."/>
            <person name="Tian Z."/>
            <person name="Zhu L."/>
            <person name="Gill N."/>
            <person name="Joshi T."/>
            <person name="Libault M."/>
            <person name="Sethuraman A."/>
            <person name="Zhang X.-C."/>
            <person name="Shinozaki K."/>
            <person name="Nguyen H.T."/>
            <person name="Wing R.A."/>
            <person name="Cregan P."/>
            <person name="Specht J."/>
            <person name="Grimwood J."/>
            <person name="Rokhsar D."/>
            <person name="Stacey G."/>
            <person name="Shoemaker R.C."/>
            <person name="Jackson S.A."/>
        </authorList>
    </citation>
    <scope>NUCLEOTIDE SEQUENCE</scope>
    <source>
        <strain evidence="3">cv. Williams 82</strain>
        <tissue evidence="2">Callus</tissue>
    </source>
</reference>
<feature type="chain" id="PRO_5014581684" evidence="1">
    <location>
        <begin position="26"/>
        <end position="67"/>
    </location>
</feature>
<name>K7MB54_SOYBN</name>
<gene>
    <name evidence="2" type="ORF">GLYMA_15G133300</name>
</gene>
<dbReference type="HOGENOM" id="CLU_2817496_0_0_1"/>
<proteinExistence type="predicted"/>
<dbReference type="InParanoid" id="K7MB54"/>
<protein>
    <submittedName>
        <fullName evidence="2 3">Uncharacterized protein</fullName>
    </submittedName>
</protein>
<dbReference type="AlphaFoldDB" id="K7MB54"/>
<evidence type="ECO:0000313" key="3">
    <source>
        <dbReference type="EnsemblPlants" id="KRH11831"/>
    </source>
</evidence>
<dbReference type="EMBL" id="CM000848">
    <property type="protein sequence ID" value="KRH11831.1"/>
    <property type="molecule type" value="Genomic_DNA"/>
</dbReference>
<evidence type="ECO:0000313" key="4">
    <source>
        <dbReference type="Proteomes" id="UP000008827"/>
    </source>
</evidence>
<dbReference type="EnsemblPlants" id="KRH11831">
    <property type="protein sequence ID" value="KRH11831"/>
    <property type="gene ID" value="GLYMA_15G133300"/>
</dbReference>
<evidence type="ECO:0000256" key="1">
    <source>
        <dbReference type="SAM" id="SignalP"/>
    </source>
</evidence>
<feature type="signal peptide" evidence="1">
    <location>
        <begin position="1"/>
        <end position="25"/>
    </location>
</feature>
<dbReference type="PaxDb" id="3847-GLYMA15G14101.1"/>
<evidence type="ECO:0000313" key="2">
    <source>
        <dbReference type="EMBL" id="KRH11831.1"/>
    </source>
</evidence>
<reference evidence="2" key="3">
    <citation type="submission" date="2018-07" db="EMBL/GenBank/DDBJ databases">
        <title>WGS assembly of Glycine max.</title>
        <authorList>
            <person name="Schmutz J."/>
            <person name="Cannon S."/>
            <person name="Schlueter J."/>
            <person name="Ma J."/>
            <person name="Mitros T."/>
            <person name="Nelson W."/>
            <person name="Hyten D."/>
            <person name="Song Q."/>
            <person name="Thelen J."/>
            <person name="Cheng J."/>
            <person name="Xu D."/>
            <person name="Hellsten U."/>
            <person name="May G."/>
            <person name="Yu Y."/>
            <person name="Sakurai T."/>
            <person name="Umezawa T."/>
            <person name="Bhattacharyya M."/>
            <person name="Sandhu D."/>
            <person name="Valliyodan B."/>
            <person name="Lindquist E."/>
            <person name="Peto M."/>
            <person name="Grant D."/>
            <person name="Shu S."/>
            <person name="Goodstein D."/>
            <person name="Barry K."/>
            <person name="Futrell-Griggs M."/>
            <person name="Abernathy B."/>
            <person name="Du J."/>
            <person name="Tian Z."/>
            <person name="Zhu L."/>
            <person name="Gill N."/>
            <person name="Joshi T."/>
            <person name="Libault M."/>
            <person name="Sethuraman A."/>
            <person name="Zhang X."/>
            <person name="Shinozaki K."/>
            <person name="Nguyen H."/>
            <person name="Wing R."/>
            <person name="Cregan P."/>
            <person name="Specht J."/>
            <person name="Grimwood J."/>
            <person name="Rokhsar D."/>
            <person name="Stacey G."/>
            <person name="Shoemaker R."/>
            <person name="Jackson S."/>
        </authorList>
    </citation>
    <scope>NUCLEOTIDE SEQUENCE</scope>
    <source>
        <tissue evidence="2">Callus</tissue>
    </source>
</reference>
<dbReference type="Gramene" id="KRH11831">
    <property type="protein sequence ID" value="KRH11831"/>
    <property type="gene ID" value="GLYMA_15G133300"/>
</dbReference>
<sequence>MQFSSPEHHYCIVTLCLLLSANVLALTLLSSSQGQYESQVQIMGQRLQSSREQKEERELFIYVSPTS</sequence>